<dbReference type="EMBL" id="CACVBM020001385">
    <property type="protein sequence ID" value="CAA7048137.1"/>
    <property type="molecule type" value="Genomic_DNA"/>
</dbReference>
<sequence>MINSILRWRLIWDLVKGESTQQFVNVYESFFGNTNLTVIIFCLNCQQENINSVPFTSSLKLPLSGDRKQKKKTINDKSNTFSRNNLGSKSAK</sequence>
<accession>A0A6D2K8D6</accession>
<feature type="region of interest" description="Disordered" evidence="1">
    <location>
        <begin position="67"/>
        <end position="92"/>
    </location>
</feature>
<dbReference type="Proteomes" id="UP000467841">
    <property type="component" value="Unassembled WGS sequence"/>
</dbReference>
<evidence type="ECO:0000313" key="2">
    <source>
        <dbReference type="EMBL" id="CAA7048137.1"/>
    </source>
</evidence>
<protein>
    <submittedName>
        <fullName evidence="2">Uncharacterized protein</fullName>
    </submittedName>
</protein>
<evidence type="ECO:0000256" key="1">
    <source>
        <dbReference type="SAM" id="MobiDB-lite"/>
    </source>
</evidence>
<comment type="caution">
    <text evidence="2">The sequence shown here is derived from an EMBL/GenBank/DDBJ whole genome shotgun (WGS) entry which is preliminary data.</text>
</comment>
<evidence type="ECO:0000313" key="3">
    <source>
        <dbReference type="Proteomes" id="UP000467841"/>
    </source>
</evidence>
<name>A0A6D2K8D6_9BRAS</name>
<feature type="compositionally biased region" description="Polar residues" evidence="1">
    <location>
        <begin position="76"/>
        <end position="92"/>
    </location>
</feature>
<keyword evidence="3" id="KW-1185">Reference proteome</keyword>
<dbReference type="AlphaFoldDB" id="A0A6D2K8D6"/>
<organism evidence="2 3">
    <name type="scientific">Microthlaspi erraticum</name>
    <dbReference type="NCBI Taxonomy" id="1685480"/>
    <lineage>
        <taxon>Eukaryota</taxon>
        <taxon>Viridiplantae</taxon>
        <taxon>Streptophyta</taxon>
        <taxon>Embryophyta</taxon>
        <taxon>Tracheophyta</taxon>
        <taxon>Spermatophyta</taxon>
        <taxon>Magnoliopsida</taxon>
        <taxon>eudicotyledons</taxon>
        <taxon>Gunneridae</taxon>
        <taxon>Pentapetalae</taxon>
        <taxon>rosids</taxon>
        <taxon>malvids</taxon>
        <taxon>Brassicales</taxon>
        <taxon>Brassicaceae</taxon>
        <taxon>Coluteocarpeae</taxon>
        <taxon>Microthlaspi</taxon>
    </lineage>
</organism>
<proteinExistence type="predicted"/>
<reference evidence="2" key="1">
    <citation type="submission" date="2020-01" db="EMBL/GenBank/DDBJ databases">
        <authorList>
            <person name="Mishra B."/>
        </authorList>
    </citation>
    <scope>NUCLEOTIDE SEQUENCE [LARGE SCALE GENOMIC DNA]</scope>
</reference>
<gene>
    <name evidence="2" type="ORF">MERR_LOCUS35372</name>
</gene>